<evidence type="ECO:0000313" key="1">
    <source>
        <dbReference type="EMBL" id="WOC52969.1"/>
    </source>
</evidence>
<evidence type="ECO:0000313" key="2">
    <source>
        <dbReference type="Proteomes" id="UP001432059"/>
    </source>
</evidence>
<accession>A0AAU0F417</accession>
<dbReference type="Proteomes" id="UP001432059">
    <property type="component" value="Chromosome"/>
</dbReference>
<proteinExistence type="predicted"/>
<organism evidence="1 2">
    <name type="scientific">Bergeyella porcorum</name>
    <dbReference type="NCBI Taxonomy" id="1735111"/>
    <lineage>
        <taxon>Bacteria</taxon>
        <taxon>Pseudomonadati</taxon>
        <taxon>Bacteroidota</taxon>
        <taxon>Flavobacteriia</taxon>
        <taxon>Flavobacteriales</taxon>
        <taxon>Weeksellaceae</taxon>
        <taxon>Bergeyella</taxon>
    </lineage>
</organism>
<name>A0AAU0F417_9FLAO</name>
<sequence>MKKIGIILGILCLNLCFGQVKAIKLTSQEVNEIANNIKWSSEFKEDIADKYNFKNTLGFLIEFYYEGKIIGKNFIPLNSYFFNNQTLYTITNKRVFQCFETKNLSDSINFALLKTNNWNIKNQKNGTEYICTKVETSIDLFDIENKGIEPMNSVLNGAIKLEFYRIE</sequence>
<dbReference type="AlphaFoldDB" id="A0AAU0F417"/>
<dbReference type="EMBL" id="CP136426">
    <property type="protein sequence ID" value="WOC52969.1"/>
    <property type="molecule type" value="Genomic_DNA"/>
</dbReference>
<protein>
    <recommendedName>
        <fullName evidence="3">DUF4468 domain-containing protein</fullName>
    </recommendedName>
</protein>
<dbReference type="KEGG" id="bpor:BPO_2322"/>
<keyword evidence="2" id="KW-1185">Reference proteome</keyword>
<reference evidence="1" key="1">
    <citation type="submission" date="2023-10" db="EMBL/GenBank/DDBJ databases">
        <title>Characterization and whole genome sequencing of a novel strain of Bergeyella porcorum QD2021 isolated from pig.</title>
        <authorList>
            <person name="Liu G."/>
            <person name="Chen C."/>
            <person name="Han X."/>
        </authorList>
    </citation>
    <scope>NUCLEOTIDE SEQUENCE</scope>
    <source>
        <strain evidence="1">QD2021</strain>
    </source>
</reference>
<dbReference type="RefSeq" id="WP_327984277.1">
    <property type="nucleotide sequence ID" value="NZ_CP136426.1"/>
</dbReference>
<gene>
    <name evidence="1" type="ORF">BPO_2322</name>
</gene>
<evidence type="ECO:0008006" key="3">
    <source>
        <dbReference type="Google" id="ProtNLM"/>
    </source>
</evidence>